<reference evidence="1" key="1">
    <citation type="submission" date="2014-05" db="EMBL/GenBank/DDBJ databases">
        <authorList>
            <person name="Chronopoulou M."/>
        </authorList>
    </citation>
    <scope>NUCLEOTIDE SEQUENCE</scope>
    <source>
        <tissue evidence="1">Whole organism</tissue>
    </source>
</reference>
<sequence length="15" mass="1633">MACMQVTTVNTSLCM</sequence>
<proteinExistence type="predicted"/>
<protein>
    <submittedName>
        <fullName evidence="1">Uncharacterized protein</fullName>
    </submittedName>
</protein>
<evidence type="ECO:0000313" key="1">
    <source>
        <dbReference type="EMBL" id="CDW42813.1"/>
    </source>
</evidence>
<organism evidence="1">
    <name type="scientific">Lepeophtheirus salmonis</name>
    <name type="common">Salmon louse</name>
    <name type="synonym">Caligus salmonis</name>
    <dbReference type="NCBI Taxonomy" id="72036"/>
    <lineage>
        <taxon>Eukaryota</taxon>
        <taxon>Metazoa</taxon>
        <taxon>Ecdysozoa</taxon>
        <taxon>Arthropoda</taxon>
        <taxon>Crustacea</taxon>
        <taxon>Multicrustacea</taxon>
        <taxon>Hexanauplia</taxon>
        <taxon>Copepoda</taxon>
        <taxon>Siphonostomatoida</taxon>
        <taxon>Caligidae</taxon>
        <taxon>Lepeophtheirus</taxon>
    </lineage>
</organism>
<name>A0A0K2UX25_LEPSM</name>
<dbReference type="EMBL" id="HACA01025452">
    <property type="protein sequence ID" value="CDW42813.1"/>
    <property type="molecule type" value="Transcribed_RNA"/>
</dbReference>
<accession>A0A0K2UX25</accession>